<protein>
    <recommendedName>
        <fullName evidence="3">Nucleotidyltransferase</fullName>
    </recommendedName>
</protein>
<dbReference type="EMBL" id="JAAXOS010000002">
    <property type="protein sequence ID" value="NKY25516.1"/>
    <property type="molecule type" value="Genomic_DNA"/>
</dbReference>
<evidence type="ECO:0008006" key="3">
    <source>
        <dbReference type="Google" id="ProtNLM"/>
    </source>
</evidence>
<dbReference type="InterPro" id="IPR043519">
    <property type="entry name" value="NT_sf"/>
</dbReference>
<reference evidence="1 2" key="1">
    <citation type="submission" date="2020-04" db="EMBL/GenBank/DDBJ databases">
        <title>MicrobeNet Type strains.</title>
        <authorList>
            <person name="Nicholson A.C."/>
        </authorList>
    </citation>
    <scope>NUCLEOTIDE SEQUENCE [LARGE SCALE GENOMIC DNA]</scope>
    <source>
        <strain evidence="1 2">DSM 44956</strain>
    </source>
</reference>
<keyword evidence="2" id="KW-1185">Reference proteome</keyword>
<dbReference type="Proteomes" id="UP000540698">
    <property type="component" value="Unassembled WGS sequence"/>
</dbReference>
<dbReference type="SUPFAM" id="SSF81301">
    <property type="entry name" value="Nucleotidyltransferase"/>
    <property type="match status" value="1"/>
</dbReference>
<name>A0A7X6L0G8_9NOCA</name>
<proteinExistence type="predicted"/>
<dbReference type="AlphaFoldDB" id="A0A7X6L0G8"/>
<dbReference type="Pfam" id="PF18144">
    <property type="entry name" value="SMODS"/>
    <property type="match status" value="1"/>
</dbReference>
<comment type="caution">
    <text evidence="1">The sequence shown here is derived from an EMBL/GenBank/DDBJ whole genome shotgun (WGS) entry which is preliminary data.</text>
</comment>
<accession>A0A7X6L0G8</accession>
<dbReference type="RefSeq" id="WP_157114282.1">
    <property type="nucleotide sequence ID" value="NZ_JAAXOS010000002.1"/>
</dbReference>
<gene>
    <name evidence="1" type="ORF">HGB38_04600</name>
</gene>
<sequence>MALTTAQAFNDFYTAIKEDESVTLRVKERKEKVVDVLKIAFPATSTMRYQSTKVIGSLGRHTASKPFEDIDLLVHLAVDSDLWASKYQYDSSDFLYRVRNSLNATSTVKKVGARGQAVRLFYSDGLEVDVAAVIKYTSGAYGIPDGSGKWLTTNPIEHEQYMYRRNSELGGNLKRFVVIAKQWNRAHSARLSSFHMEMLAARTFATLGTNSRTALRIFFDHNHNSLSVQDPAGHGGDLSSYLTYSARDAVNTSLKAARDRADLAIAAENRGEHKESIRQRGIVLGSRFPSYG</sequence>
<evidence type="ECO:0000313" key="2">
    <source>
        <dbReference type="Proteomes" id="UP000540698"/>
    </source>
</evidence>
<evidence type="ECO:0000313" key="1">
    <source>
        <dbReference type="EMBL" id="NKY25516.1"/>
    </source>
</evidence>
<organism evidence="1 2">
    <name type="scientific">Nocardia gamkensis</name>
    <dbReference type="NCBI Taxonomy" id="352869"/>
    <lineage>
        <taxon>Bacteria</taxon>
        <taxon>Bacillati</taxon>
        <taxon>Actinomycetota</taxon>
        <taxon>Actinomycetes</taxon>
        <taxon>Mycobacteriales</taxon>
        <taxon>Nocardiaceae</taxon>
        <taxon>Nocardia</taxon>
    </lineage>
</organism>